<dbReference type="EMBL" id="QNRE01000006">
    <property type="protein sequence ID" value="RBO90207.1"/>
    <property type="molecule type" value="Genomic_DNA"/>
</dbReference>
<gene>
    <name evidence="2" type="ORF">DFR74_10692</name>
</gene>
<name>A0A366DJF1_9NOCA</name>
<dbReference type="Gene3D" id="3.30.70.120">
    <property type="match status" value="1"/>
</dbReference>
<dbReference type="InterPro" id="IPR011322">
    <property type="entry name" value="N-reg_PII-like_a/b"/>
</dbReference>
<protein>
    <submittedName>
        <fullName evidence="2">Periplasmic divalent cation tolerance protein</fullName>
    </submittedName>
</protein>
<dbReference type="SUPFAM" id="SSF54913">
    <property type="entry name" value="GlnB-like"/>
    <property type="match status" value="1"/>
</dbReference>
<dbReference type="GO" id="GO:0010038">
    <property type="term" value="P:response to metal ion"/>
    <property type="evidence" value="ECO:0007669"/>
    <property type="project" value="InterPro"/>
</dbReference>
<proteinExistence type="inferred from homology"/>
<comment type="caution">
    <text evidence="2">The sequence shown here is derived from an EMBL/GenBank/DDBJ whole genome shotgun (WGS) entry which is preliminary data.</text>
</comment>
<dbReference type="PANTHER" id="PTHR23419:SF8">
    <property type="entry name" value="FI09726P"/>
    <property type="match status" value="1"/>
</dbReference>
<reference evidence="2 3" key="1">
    <citation type="submission" date="2018-06" db="EMBL/GenBank/DDBJ databases">
        <title>Genomic Encyclopedia of Type Strains, Phase IV (KMG-IV): sequencing the most valuable type-strain genomes for metagenomic binning, comparative biology and taxonomic classification.</title>
        <authorList>
            <person name="Goeker M."/>
        </authorList>
    </citation>
    <scope>NUCLEOTIDE SEQUENCE [LARGE SCALE GENOMIC DNA]</scope>
    <source>
        <strain evidence="2 3">DSM 44599</strain>
    </source>
</reference>
<dbReference type="AlphaFoldDB" id="A0A366DJF1"/>
<organism evidence="2 3">
    <name type="scientific">Nocardia puris</name>
    <dbReference type="NCBI Taxonomy" id="208602"/>
    <lineage>
        <taxon>Bacteria</taxon>
        <taxon>Bacillati</taxon>
        <taxon>Actinomycetota</taxon>
        <taxon>Actinomycetes</taxon>
        <taxon>Mycobacteriales</taxon>
        <taxon>Nocardiaceae</taxon>
        <taxon>Nocardia</taxon>
    </lineage>
</organism>
<dbReference type="InterPro" id="IPR015867">
    <property type="entry name" value="N-reg_PII/ATP_PRibTrfase_C"/>
</dbReference>
<dbReference type="InterPro" id="IPR004323">
    <property type="entry name" value="Ion_tolerance_CutA"/>
</dbReference>
<dbReference type="OrthoDB" id="37622at2"/>
<evidence type="ECO:0000313" key="2">
    <source>
        <dbReference type="EMBL" id="RBO90207.1"/>
    </source>
</evidence>
<keyword evidence="3" id="KW-1185">Reference proteome</keyword>
<dbReference type="STRING" id="1210090.GCA_001613185_04392"/>
<sequence>MADDDIVDISLSADDPQWLAGFTRTLVEEGLVACGNIVPGVRSIYRWEGRLYDDEQAVVVLHTRASLVAEVIARADADHPDETPQVLAVPVVGAHPGYRQWVLDSTKSP</sequence>
<evidence type="ECO:0000256" key="1">
    <source>
        <dbReference type="ARBA" id="ARBA00010169"/>
    </source>
</evidence>
<accession>A0A366DJF1</accession>
<dbReference type="Pfam" id="PF03091">
    <property type="entry name" value="CutA1"/>
    <property type="match status" value="1"/>
</dbReference>
<evidence type="ECO:0000313" key="3">
    <source>
        <dbReference type="Proteomes" id="UP000252586"/>
    </source>
</evidence>
<comment type="similarity">
    <text evidence="1">Belongs to the CutA family.</text>
</comment>
<dbReference type="RefSeq" id="WP_067511092.1">
    <property type="nucleotide sequence ID" value="NZ_QNRE01000006.1"/>
</dbReference>
<dbReference type="Proteomes" id="UP000252586">
    <property type="component" value="Unassembled WGS sequence"/>
</dbReference>
<dbReference type="PANTHER" id="PTHR23419">
    <property type="entry name" value="DIVALENT CATION TOLERANCE CUTA-RELATED"/>
    <property type="match status" value="1"/>
</dbReference>
<dbReference type="GO" id="GO:0005507">
    <property type="term" value="F:copper ion binding"/>
    <property type="evidence" value="ECO:0007669"/>
    <property type="project" value="TreeGrafter"/>
</dbReference>